<name>A0ACB8DX64_DERSI</name>
<evidence type="ECO:0000313" key="1">
    <source>
        <dbReference type="EMBL" id="KAH7978881.1"/>
    </source>
</evidence>
<evidence type="ECO:0000313" key="2">
    <source>
        <dbReference type="Proteomes" id="UP000821865"/>
    </source>
</evidence>
<dbReference type="EMBL" id="CM023470">
    <property type="protein sequence ID" value="KAH7978881.1"/>
    <property type="molecule type" value="Genomic_DNA"/>
</dbReference>
<sequence>MIELTLGGKLYEVNACVAAPDGVVRAVVHGIDAGTPPEELMARTRVTSADPEGRCATYVCLKLGHRSDVYPTPELRACRQCGLGNPETGHTYGPKCALTGEAHPIGARECRDRSKKARRPLINDQKNGDGKNYRLCPKDDSDEGDIRGCVSTEGKTSASRSRFRSRSRSTTRCQQKDERSPNQRKKNKNKKKLAR</sequence>
<comment type="caution">
    <text evidence="1">The sequence shown here is derived from an EMBL/GenBank/DDBJ whole genome shotgun (WGS) entry which is preliminary data.</text>
</comment>
<dbReference type="Proteomes" id="UP000821865">
    <property type="component" value="Chromosome 1"/>
</dbReference>
<accession>A0ACB8DX64</accession>
<gene>
    <name evidence="1" type="ORF">HPB49_007226</name>
</gene>
<reference evidence="1" key="1">
    <citation type="submission" date="2020-05" db="EMBL/GenBank/DDBJ databases">
        <title>Large-scale comparative analyses of tick genomes elucidate their genetic diversity and vector capacities.</title>
        <authorList>
            <person name="Jia N."/>
            <person name="Wang J."/>
            <person name="Shi W."/>
            <person name="Du L."/>
            <person name="Sun Y."/>
            <person name="Zhan W."/>
            <person name="Jiang J."/>
            <person name="Wang Q."/>
            <person name="Zhang B."/>
            <person name="Ji P."/>
            <person name="Sakyi L.B."/>
            <person name="Cui X."/>
            <person name="Yuan T."/>
            <person name="Jiang B."/>
            <person name="Yang W."/>
            <person name="Lam T.T.-Y."/>
            <person name="Chang Q."/>
            <person name="Ding S."/>
            <person name="Wang X."/>
            <person name="Zhu J."/>
            <person name="Ruan X."/>
            <person name="Zhao L."/>
            <person name="Wei J."/>
            <person name="Que T."/>
            <person name="Du C."/>
            <person name="Cheng J."/>
            <person name="Dai P."/>
            <person name="Han X."/>
            <person name="Huang E."/>
            <person name="Gao Y."/>
            <person name="Liu J."/>
            <person name="Shao H."/>
            <person name="Ye R."/>
            <person name="Li L."/>
            <person name="Wei W."/>
            <person name="Wang X."/>
            <person name="Wang C."/>
            <person name="Yang T."/>
            <person name="Huo Q."/>
            <person name="Li W."/>
            <person name="Guo W."/>
            <person name="Chen H."/>
            <person name="Zhou L."/>
            <person name="Ni X."/>
            <person name="Tian J."/>
            <person name="Zhou Y."/>
            <person name="Sheng Y."/>
            <person name="Liu T."/>
            <person name="Pan Y."/>
            <person name="Xia L."/>
            <person name="Li J."/>
            <person name="Zhao F."/>
            <person name="Cao W."/>
        </authorList>
    </citation>
    <scope>NUCLEOTIDE SEQUENCE</scope>
    <source>
        <strain evidence="1">Dsil-2018</strain>
    </source>
</reference>
<protein>
    <submittedName>
        <fullName evidence="1">Uncharacterized protein</fullName>
    </submittedName>
</protein>
<organism evidence="1 2">
    <name type="scientific">Dermacentor silvarum</name>
    <name type="common">Tick</name>
    <dbReference type="NCBI Taxonomy" id="543639"/>
    <lineage>
        <taxon>Eukaryota</taxon>
        <taxon>Metazoa</taxon>
        <taxon>Ecdysozoa</taxon>
        <taxon>Arthropoda</taxon>
        <taxon>Chelicerata</taxon>
        <taxon>Arachnida</taxon>
        <taxon>Acari</taxon>
        <taxon>Parasitiformes</taxon>
        <taxon>Ixodida</taxon>
        <taxon>Ixodoidea</taxon>
        <taxon>Ixodidae</taxon>
        <taxon>Rhipicephalinae</taxon>
        <taxon>Dermacentor</taxon>
    </lineage>
</organism>
<proteinExistence type="predicted"/>
<keyword evidence="2" id="KW-1185">Reference proteome</keyword>